<dbReference type="InterPro" id="IPR043128">
    <property type="entry name" value="Rev_trsase/Diguanyl_cyclase"/>
</dbReference>
<dbReference type="Pfam" id="PF00078">
    <property type="entry name" value="RVT_1"/>
    <property type="match status" value="1"/>
</dbReference>
<proteinExistence type="predicted"/>
<dbReference type="OrthoDB" id="783906at2759"/>
<dbReference type="Gene3D" id="3.30.70.270">
    <property type="match status" value="2"/>
</dbReference>
<evidence type="ECO:0000313" key="2">
    <source>
        <dbReference type="EMBL" id="CAA7399282.1"/>
    </source>
</evidence>
<dbReference type="PANTHER" id="PTHR33064">
    <property type="entry name" value="POL PROTEIN"/>
    <property type="match status" value="1"/>
</dbReference>
<dbReference type="AlphaFoldDB" id="A0A7I8KP76"/>
<dbReference type="EMBL" id="LR746270">
    <property type="protein sequence ID" value="CAA7399282.1"/>
    <property type="molecule type" value="Genomic_DNA"/>
</dbReference>
<evidence type="ECO:0000259" key="1">
    <source>
        <dbReference type="PROSITE" id="PS50878"/>
    </source>
</evidence>
<accession>A0A7I8KP76</accession>
<gene>
    <name evidence="2" type="ORF">SI8410_07009952</name>
</gene>
<reference evidence="2" key="1">
    <citation type="submission" date="2020-02" db="EMBL/GenBank/DDBJ databases">
        <authorList>
            <person name="Scholz U."/>
            <person name="Mascher M."/>
            <person name="Fiebig A."/>
        </authorList>
    </citation>
    <scope>NUCLEOTIDE SEQUENCE</scope>
</reference>
<keyword evidence="3" id="KW-1185">Reference proteome</keyword>
<dbReference type="InterPro" id="IPR043502">
    <property type="entry name" value="DNA/RNA_pol_sf"/>
</dbReference>
<protein>
    <recommendedName>
        <fullName evidence="1">Reverse transcriptase domain-containing protein</fullName>
    </recommendedName>
</protein>
<dbReference type="Proteomes" id="UP000663760">
    <property type="component" value="Chromosome 7"/>
</dbReference>
<feature type="domain" description="Reverse transcriptase" evidence="1">
    <location>
        <begin position="1"/>
        <end position="67"/>
    </location>
</feature>
<dbReference type="FunFam" id="3.30.70.270:FF:000020">
    <property type="entry name" value="Transposon Tf2-6 polyprotein-like Protein"/>
    <property type="match status" value="1"/>
</dbReference>
<sequence>MNQIFQCQLRRFILVLFDDILVYSITMAEHLQHMRKVFSILSTNSLHINAKKCRFEESKQEYFGHWVSTGVEVDKEKMSTMTSWPIARNLKKLRGFLGLTGYYRKFITNYALIAWPLTQLLRKDAFYWSQEAQAAFSTLKQAMTMVPV</sequence>
<dbReference type="PANTHER" id="PTHR33064:SF37">
    <property type="entry name" value="RIBONUCLEASE H"/>
    <property type="match status" value="1"/>
</dbReference>
<dbReference type="InterPro" id="IPR051320">
    <property type="entry name" value="Viral_Replic_Matur_Polypro"/>
</dbReference>
<organism evidence="2 3">
    <name type="scientific">Spirodela intermedia</name>
    <name type="common">Intermediate duckweed</name>
    <dbReference type="NCBI Taxonomy" id="51605"/>
    <lineage>
        <taxon>Eukaryota</taxon>
        <taxon>Viridiplantae</taxon>
        <taxon>Streptophyta</taxon>
        <taxon>Embryophyta</taxon>
        <taxon>Tracheophyta</taxon>
        <taxon>Spermatophyta</taxon>
        <taxon>Magnoliopsida</taxon>
        <taxon>Liliopsida</taxon>
        <taxon>Araceae</taxon>
        <taxon>Lemnoideae</taxon>
        <taxon>Spirodela</taxon>
    </lineage>
</organism>
<evidence type="ECO:0000313" key="3">
    <source>
        <dbReference type="Proteomes" id="UP000663760"/>
    </source>
</evidence>
<dbReference type="SUPFAM" id="SSF56672">
    <property type="entry name" value="DNA/RNA polymerases"/>
    <property type="match status" value="1"/>
</dbReference>
<name>A0A7I8KP76_SPIIN</name>
<dbReference type="PROSITE" id="PS50878">
    <property type="entry name" value="RT_POL"/>
    <property type="match status" value="1"/>
</dbReference>
<dbReference type="InterPro" id="IPR000477">
    <property type="entry name" value="RT_dom"/>
</dbReference>